<evidence type="ECO:0000313" key="4">
    <source>
        <dbReference type="Proteomes" id="UP001157915"/>
    </source>
</evidence>
<organism evidence="3 4">
    <name type="scientific">Algoriphagus winogradskyi</name>
    <dbReference type="NCBI Taxonomy" id="237017"/>
    <lineage>
        <taxon>Bacteria</taxon>
        <taxon>Pseudomonadati</taxon>
        <taxon>Bacteroidota</taxon>
        <taxon>Cytophagia</taxon>
        <taxon>Cytophagales</taxon>
        <taxon>Cyclobacteriaceae</taxon>
        <taxon>Algoriphagus</taxon>
    </lineage>
</organism>
<feature type="domain" description="Peptidase S1" evidence="1">
    <location>
        <begin position="6"/>
        <end position="182"/>
    </location>
</feature>
<keyword evidence="4" id="KW-1185">Reference proteome</keyword>
<dbReference type="EMBL" id="FXUA01000002">
    <property type="protein sequence ID" value="SMP16970.1"/>
    <property type="molecule type" value="Genomic_DNA"/>
</dbReference>
<reference evidence="3 4" key="1">
    <citation type="submission" date="2017-05" db="EMBL/GenBank/DDBJ databases">
        <authorList>
            <person name="Varghese N."/>
            <person name="Submissions S."/>
        </authorList>
    </citation>
    <scope>NUCLEOTIDE SEQUENCE [LARGE SCALE GENOMIC DNA]</scope>
    <source>
        <strain evidence="3 4">DSM 15360</strain>
    </source>
</reference>
<feature type="domain" description="ABC-three component systems C-terminal" evidence="2">
    <location>
        <begin position="197"/>
        <end position="414"/>
    </location>
</feature>
<dbReference type="Proteomes" id="UP001157915">
    <property type="component" value="Unassembled WGS sequence"/>
</dbReference>
<dbReference type="Gene3D" id="2.40.10.10">
    <property type="entry name" value="Trypsin-like serine proteases"/>
    <property type="match status" value="2"/>
</dbReference>
<sequence length="445" mass="50398">MSDQLRPYVVIVNNGSGCIFQPMDIGYSYILTAKHNLLDEGDQLNMLTRFEQNGASWTAREIPFQTLALGQNYFPHPQLDIAIITVPRIQGVSSIYRSDELNEQMNAGYALLGYPATRRQANLANKSLWFRSDAITQIMGHNDNAREFTLAGNANQEEVTGQSGGPVLILHQNNVMIAGIETNMARAFGENMGRAEFFPLTSFDEIIDQNPDTLCQLLPAHLSCFSFLMDEAFDLDAGFSQNNIAGIKAFLLDKARSVTQSGAAPHIIKKQFAKRLLIAEQKEEILQGKEIWKIWLEFITVMQIIQDRIIAEKDLEDLFNTVRLLHSDSDKDWSSELSNIAYSDYLGLADEGTVVISTRKPPARDDQYIIDGNIPLIASARKTRERHKLKINDGKIFPFDHYKFVHMDYFKGKSISRKHDEYSALETDQEYLDKLKLEYGAVFNP</sequence>
<dbReference type="RefSeq" id="WP_219956995.1">
    <property type="nucleotide sequence ID" value="NZ_FXUA01000002.1"/>
</dbReference>
<dbReference type="InterPro" id="IPR001254">
    <property type="entry name" value="Trypsin_dom"/>
</dbReference>
<evidence type="ECO:0000313" key="3">
    <source>
        <dbReference type="EMBL" id="SMP16970.1"/>
    </source>
</evidence>
<dbReference type="InterPro" id="IPR046916">
    <property type="entry name" value="ABC-3C_CTD4"/>
</dbReference>
<dbReference type="InterPro" id="IPR043504">
    <property type="entry name" value="Peptidase_S1_PA_chymotrypsin"/>
</dbReference>
<accession>A0ABY1NT64</accession>
<proteinExistence type="predicted"/>
<dbReference type="InterPro" id="IPR009003">
    <property type="entry name" value="Peptidase_S1_PA"/>
</dbReference>
<name>A0ABY1NT64_9BACT</name>
<dbReference type="Pfam" id="PF20280">
    <property type="entry name" value="CTD4"/>
    <property type="match status" value="1"/>
</dbReference>
<evidence type="ECO:0000259" key="2">
    <source>
        <dbReference type="Pfam" id="PF20280"/>
    </source>
</evidence>
<protein>
    <recommendedName>
        <fullName evidence="5">Trypsin-like peptidase domain-containing protein</fullName>
    </recommendedName>
</protein>
<comment type="caution">
    <text evidence="3">The sequence shown here is derived from an EMBL/GenBank/DDBJ whole genome shotgun (WGS) entry which is preliminary data.</text>
</comment>
<dbReference type="Pfam" id="PF00089">
    <property type="entry name" value="Trypsin"/>
    <property type="match status" value="1"/>
</dbReference>
<dbReference type="SUPFAM" id="SSF50494">
    <property type="entry name" value="Trypsin-like serine proteases"/>
    <property type="match status" value="1"/>
</dbReference>
<evidence type="ECO:0008006" key="5">
    <source>
        <dbReference type="Google" id="ProtNLM"/>
    </source>
</evidence>
<gene>
    <name evidence="3" type="ORF">SAMN06265367_102695</name>
</gene>
<evidence type="ECO:0000259" key="1">
    <source>
        <dbReference type="Pfam" id="PF00089"/>
    </source>
</evidence>